<proteinExistence type="predicted"/>
<dbReference type="Proteomes" id="UP000410492">
    <property type="component" value="Unassembled WGS sequence"/>
</dbReference>
<dbReference type="EMBL" id="CAACVG010006918">
    <property type="protein sequence ID" value="VEN42551.1"/>
    <property type="molecule type" value="Genomic_DNA"/>
</dbReference>
<name>A0A653C3Y7_CALMS</name>
<accession>A0A653C3Y7</accession>
<organism evidence="2 3">
    <name type="scientific">Callosobruchus maculatus</name>
    <name type="common">Southern cowpea weevil</name>
    <name type="synonym">Pulse bruchid</name>
    <dbReference type="NCBI Taxonomy" id="64391"/>
    <lineage>
        <taxon>Eukaryota</taxon>
        <taxon>Metazoa</taxon>
        <taxon>Ecdysozoa</taxon>
        <taxon>Arthropoda</taxon>
        <taxon>Hexapoda</taxon>
        <taxon>Insecta</taxon>
        <taxon>Pterygota</taxon>
        <taxon>Neoptera</taxon>
        <taxon>Endopterygota</taxon>
        <taxon>Coleoptera</taxon>
        <taxon>Polyphaga</taxon>
        <taxon>Cucujiformia</taxon>
        <taxon>Chrysomeloidea</taxon>
        <taxon>Chrysomelidae</taxon>
        <taxon>Bruchinae</taxon>
        <taxon>Bruchini</taxon>
        <taxon>Callosobruchus</taxon>
    </lineage>
</organism>
<keyword evidence="3" id="KW-1185">Reference proteome</keyword>
<feature type="chain" id="PRO_5025006600" evidence="1">
    <location>
        <begin position="23"/>
        <end position="95"/>
    </location>
</feature>
<feature type="signal peptide" evidence="1">
    <location>
        <begin position="1"/>
        <end position="22"/>
    </location>
</feature>
<dbReference type="AlphaFoldDB" id="A0A653C3Y7"/>
<evidence type="ECO:0000256" key="1">
    <source>
        <dbReference type="SAM" id="SignalP"/>
    </source>
</evidence>
<reference evidence="2 3" key="1">
    <citation type="submission" date="2019-01" db="EMBL/GenBank/DDBJ databases">
        <authorList>
            <person name="Sayadi A."/>
        </authorList>
    </citation>
    <scope>NUCLEOTIDE SEQUENCE [LARGE SCALE GENOMIC DNA]</scope>
</reference>
<dbReference type="OrthoDB" id="6784527at2759"/>
<protein>
    <submittedName>
        <fullName evidence="2">Uncharacterized protein</fullName>
    </submittedName>
</protein>
<keyword evidence="1" id="KW-0732">Signal</keyword>
<gene>
    <name evidence="2" type="ORF">CALMAC_LOCUS5995</name>
</gene>
<evidence type="ECO:0000313" key="3">
    <source>
        <dbReference type="Proteomes" id="UP000410492"/>
    </source>
</evidence>
<feature type="non-terminal residue" evidence="2">
    <location>
        <position position="1"/>
    </location>
</feature>
<evidence type="ECO:0000313" key="2">
    <source>
        <dbReference type="EMBL" id="VEN42551.1"/>
    </source>
</evidence>
<sequence>TVTVLEKVGALLLSLLLQRYSCDQCDQIGAAKYYLFKMLGSQTEGRDVSGRENENILASEIIEIQETLNLSVPKRLVNILEMNGISSMHLLAELC</sequence>
<feature type="non-terminal residue" evidence="2">
    <location>
        <position position="95"/>
    </location>
</feature>